<evidence type="ECO:0000256" key="10">
    <source>
        <dbReference type="ARBA" id="ARBA00023002"/>
    </source>
</evidence>
<dbReference type="AlphaFoldDB" id="A0AAD5DER6"/>
<comment type="catalytic activity">
    <reaction evidence="1 12">
        <text>a long-chain primary fatty alcohol + O2 = a long-chain fatty aldehyde + H2O2</text>
        <dbReference type="Rhea" id="RHEA:22756"/>
        <dbReference type="ChEBI" id="CHEBI:15379"/>
        <dbReference type="ChEBI" id="CHEBI:16240"/>
        <dbReference type="ChEBI" id="CHEBI:17176"/>
        <dbReference type="ChEBI" id="CHEBI:77396"/>
        <dbReference type="EC" id="1.1.3.20"/>
    </reaction>
</comment>
<evidence type="ECO:0000259" key="17">
    <source>
        <dbReference type="Pfam" id="PF00890"/>
    </source>
</evidence>
<keyword evidence="10 12" id="KW-0560">Oxidoreductase</keyword>
<keyword evidence="11 12" id="KW-0472">Membrane</keyword>
<dbReference type="InterPro" id="IPR012400">
    <property type="entry name" value="Long_Oxdase"/>
</dbReference>
<evidence type="ECO:0000256" key="9">
    <source>
        <dbReference type="ARBA" id="ARBA00022989"/>
    </source>
</evidence>
<feature type="active site" description="Proton acceptor" evidence="13">
    <location>
        <position position="682"/>
    </location>
</feature>
<dbReference type="GO" id="GO:0046577">
    <property type="term" value="F:long-chain-alcohol oxidase activity"/>
    <property type="evidence" value="ECO:0007669"/>
    <property type="project" value="UniProtKB-EC"/>
</dbReference>
<dbReference type="PIRSF" id="PIRSF028937">
    <property type="entry name" value="Lg_Ch_AO"/>
    <property type="match status" value="1"/>
</dbReference>
<keyword evidence="9" id="KW-1133">Transmembrane helix</keyword>
<evidence type="ECO:0000259" key="16">
    <source>
        <dbReference type="Pfam" id="PF00732"/>
    </source>
</evidence>
<evidence type="ECO:0000256" key="15">
    <source>
        <dbReference type="SAM" id="MobiDB-lite"/>
    </source>
</evidence>
<keyword evidence="6" id="KW-0285">Flavoprotein</keyword>
<keyword evidence="20" id="KW-1185">Reference proteome</keyword>
<evidence type="ECO:0000313" key="19">
    <source>
        <dbReference type="EMBL" id="KAI7756425.1"/>
    </source>
</evidence>
<evidence type="ECO:0000256" key="13">
    <source>
        <dbReference type="PIRSR" id="PIRSR028937-1"/>
    </source>
</evidence>
<sequence>MYDEREKECHPLLRGGERDEDYKKNGSLRSSEMESLTSLCEVILQPLPLNSLDDAHHHSHGNNMEESIRLFSTLSGSQNSVPNKVSNLIVKRGFFEAVMVVRLVLKLLSTRLGTLFVAGSLCLSNQWPYINKFSEIPLEKREKIVQKWFKNSLLTPIRLGFVFIKSLCLFVFFSQVDEKSKNPSWEAIGYHVNINEQHHKDQKERPLNKGMVETINETEDTLVASLMQKGLDVTEDLKTNICTIKCDVVIVGSGCGGGVAAAVLAQSGKKVVVLEKGNYFNRTDYSKLEGPSLDQLYEAGSILPTLDGKLMIQAASTVGGGSAVNWSACIKTPSSVLKEWSENHKIKLYGTEEYTSAMKIVCERIGVTEKCTNESFQNQVLRKGCENLGLKVEDVPQNASGNHYCGSCCFGCRSGDKKGTDSTWLVDAVDHGAVIITGCKAERFLLVKNHQDKRRKKCLGVVSQVVNQKITKILQIEAKVTISACGSLMTPPLMISSGLKNPNIGNNLHLHPVLMAWGYFPEKDSNLSGKSFEGAILTSIHKSGLDDNYILEVPALAPGSFATLCPWESGKDLKERMLKYSRTAHVFSLVRDCGSGEVKSAGRINYNLHKSDKENIKKGLKQAIRVLIAAGAVEVGTQRSDGQRFICKGTSNEDIEKFLDTVDAGDGPLSMVKDWNIYSSAHQMGSCRMGESEKEGAVDEYGESWEAEGLYVCDASIFPSALGVNPMITIQSTAYCLAQRIADTFR</sequence>
<accession>A0AAD5DER6</accession>
<comment type="function">
    <text evidence="2 12">Long-chain fatty alcohol oxidase involved in the omega-oxidation pathway of lipid degradation.</text>
</comment>
<keyword evidence="8 14" id="KW-0274">FAD</keyword>
<dbReference type="GO" id="GO:0016020">
    <property type="term" value="C:membrane"/>
    <property type="evidence" value="ECO:0007669"/>
    <property type="project" value="UniProtKB-SubCell"/>
</dbReference>
<reference evidence="19" key="1">
    <citation type="submission" date="2022-06" db="EMBL/GenBank/DDBJ databases">
        <title>Uncovering the hologenomic basis of an extraordinary plant invasion.</title>
        <authorList>
            <person name="Bieker V.C."/>
            <person name="Martin M.D."/>
            <person name="Gilbert T."/>
            <person name="Hodgins K."/>
            <person name="Battlay P."/>
            <person name="Petersen B."/>
            <person name="Wilson J."/>
        </authorList>
    </citation>
    <scope>NUCLEOTIDE SEQUENCE</scope>
    <source>
        <strain evidence="19">AA19_3_7</strain>
        <tissue evidence="19">Leaf</tissue>
    </source>
</reference>
<dbReference type="InterPro" id="IPR007867">
    <property type="entry name" value="GMC_OxRtase_C"/>
</dbReference>
<dbReference type="GO" id="GO:0050660">
    <property type="term" value="F:flavin adenine dinucleotide binding"/>
    <property type="evidence" value="ECO:0007669"/>
    <property type="project" value="InterPro"/>
</dbReference>
<dbReference type="Proteomes" id="UP001206925">
    <property type="component" value="Unassembled WGS sequence"/>
</dbReference>
<evidence type="ECO:0000256" key="7">
    <source>
        <dbReference type="ARBA" id="ARBA00022692"/>
    </source>
</evidence>
<evidence type="ECO:0000256" key="14">
    <source>
        <dbReference type="PIRSR" id="PIRSR028937-2"/>
    </source>
</evidence>
<protein>
    <recommendedName>
        <fullName evidence="5 12">Long-chain-alcohol oxidase</fullName>
        <ecNumber evidence="5 12">1.1.3.20</ecNumber>
    </recommendedName>
</protein>
<feature type="domain" description="Glucose-methanol-choline oxidoreductase C-terminal" evidence="18">
    <location>
        <begin position="603"/>
        <end position="734"/>
    </location>
</feature>
<dbReference type="SUPFAM" id="SSF51905">
    <property type="entry name" value="FAD/NAD(P)-binding domain"/>
    <property type="match status" value="1"/>
</dbReference>
<dbReference type="Pfam" id="PF00890">
    <property type="entry name" value="FAD_binding_2"/>
    <property type="match status" value="1"/>
</dbReference>
<feature type="region of interest" description="Disordered" evidence="15">
    <location>
        <begin position="1"/>
        <end position="27"/>
    </location>
</feature>
<feature type="domain" description="Glucose-methanol-choline oxidoreductase N-terminal" evidence="16">
    <location>
        <begin position="294"/>
        <end position="513"/>
    </location>
</feature>
<feature type="domain" description="FAD-dependent oxidoreductase 2 FAD-binding" evidence="17">
    <location>
        <begin position="247"/>
        <end position="281"/>
    </location>
</feature>
<dbReference type="PANTHER" id="PTHR46056">
    <property type="entry name" value="LONG-CHAIN-ALCOHOL OXIDASE"/>
    <property type="match status" value="1"/>
</dbReference>
<evidence type="ECO:0000256" key="4">
    <source>
        <dbReference type="ARBA" id="ARBA00010790"/>
    </source>
</evidence>
<organism evidence="19 20">
    <name type="scientific">Ambrosia artemisiifolia</name>
    <name type="common">Common ragweed</name>
    <dbReference type="NCBI Taxonomy" id="4212"/>
    <lineage>
        <taxon>Eukaryota</taxon>
        <taxon>Viridiplantae</taxon>
        <taxon>Streptophyta</taxon>
        <taxon>Embryophyta</taxon>
        <taxon>Tracheophyta</taxon>
        <taxon>Spermatophyta</taxon>
        <taxon>Magnoliopsida</taxon>
        <taxon>eudicotyledons</taxon>
        <taxon>Gunneridae</taxon>
        <taxon>Pentapetalae</taxon>
        <taxon>asterids</taxon>
        <taxon>campanulids</taxon>
        <taxon>Asterales</taxon>
        <taxon>Asteraceae</taxon>
        <taxon>Asteroideae</taxon>
        <taxon>Heliantheae alliance</taxon>
        <taxon>Heliantheae</taxon>
        <taxon>Ambrosia</taxon>
    </lineage>
</organism>
<dbReference type="Pfam" id="PF05199">
    <property type="entry name" value="GMC_oxred_C"/>
    <property type="match status" value="1"/>
</dbReference>
<evidence type="ECO:0000256" key="1">
    <source>
        <dbReference type="ARBA" id="ARBA00000920"/>
    </source>
</evidence>
<feature type="binding site" evidence="14">
    <location>
        <begin position="246"/>
        <end position="261"/>
    </location>
    <ligand>
        <name>FAD</name>
        <dbReference type="ChEBI" id="CHEBI:57692"/>
    </ligand>
</feature>
<keyword evidence="7" id="KW-0812">Transmembrane</keyword>
<dbReference type="InterPro" id="IPR000172">
    <property type="entry name" value="GMC_OxRdtase_N"/>
</dbReference>
<dbReference type="InterPro" id="IPR003953">
    <property type="entry name" value="FAD-dep_OxRdtase_2_FAD-bd"/>
</dbReference>
<evidence type="ECO:0000256" key="3">
    <source>
        <dbReference type="ARBA" id="ARBA00004370"/>
    </source>
</evidence>
<evidence type="ECO:0000256" key="5">
    <source>
        <dbReference type="ARBA" id="ARBA00013125"/>
    </source>
</evidence>
<evidence type="ECO:0000256" key="12">
    <source>
        <dbReference type="PIRNR" id="PIRNR028937"/>
    </source>
</evidence>
<dbReference type="Pfam" id="PF00732">
    <property type="entry name" value="GMC_oxred_N"/>
    <property type="match status" value="1"/>
</dbReference>
<proteinExistence type="inferred from homology"/>
<name>A0AAD5DER6_AMBAR</name>
<dbReference type="PANTHER" id="PTHR46056:SF10">
    <property type="entry name" value="LONG-CHAIN-ALCOHOL OXIDASE FAO3"/>
    <property type="match status" value="1"/>
</dbReference>
<evidence type="ECO:0000256" key="2">
    <source>
        <dbReference type="ARBA" id="ARBA00003842"/>
    </source>
</evidence>
<feature type="compositionally biased region" description="Basic and acidic residues" evidence="15">
    <location>
        <begin position="1"/>
        <end position="24"/>
    </location>
</feature>
<gene>
    <name evidence="19" type="ORF">M8C21_001384</name>
</gene>
<evidence type="ECO:0000256" key="8">
    <source>
        <dbReference type="ARBA" id="ARBA00022827"/>
    </source>
</evidence>
<evidence type="ECO:0000313" key="20">
    <source>
        <dbReference type="Proteomes" id="UP001206925"/>
    </source>
</evidence>
<comment type="subcellular location">
    <subcellularLocation>
        <location evidence="3 12">Membrane</location>
    </subcellularLocation>
</comment>
<evidence type="ECO:0000256" key="6">
    <source>
        <dbReference type="ARBA" id="ARBA00022630"/>
    </source>
</evidence>
<comment type="similarity">
    <text evidence="4 12">Belongs to the GMC oxidoreductase family.</text>
</comment>
<comment type="caution">
    <text evidence="19">The sequence shown here is derived from an EMBL/GenBank/DDBJ whole genome shotgun (WGS) entry which is preliminary data.</text>
</comment>
<dbReference type="EMBL" id="JAMZMK010000395">
    <property type="protein sequence ID" value="KAI7756425.1"/>
    <property type="molecule type" value="Genomic_DNA"/>
</dbReference>
<dbReference type="EC" id="1.1.3.20" evidence="5 12"/>
<dbReference type="InterPro" id="IPR036188">
    <property type="entry name" value="FAD/NAD-bd_sf"/>
</dbReference>
<evidence type="ECO:0000259" key="18">
    <source>
        <dbReference type="Pfam" id="PF05199"/>
    </source>
</evidence>
<dbReference type="Gene3D" id="3.50.50.60">
    <property type="entry name" value="FAD/NAD(P)-binding domain"/>
    <property type="match status" value="2"/>
</dbReference>
<evidence type="ECO:0000256" key="11">
    <source>
        <dbReference type="ARBA" id="ARBA00023136"/>
    </source>
</evidence>